<evidence type="ECO:0000313" key="2">
    <source>
        <dbReference type="EMBL" id="MFC0472946.1"/>
    </source>
</evidence>
<proteinExistence type="predicted"/>
<protein>
    <submittedName>
        <fullName evidence="2">VanW family protein</fullName>
    </submittedName>
</protein>
<gene>
    <name evidence="2" type="ORF">ACFFHM_21250</name>
</gene>
<name>A0ABV6KHZ6_9BACI</name>
<dbReference type="EMBL" id="JBHLUX010000090">
    <property type="protein sequence ID" value="MFC0472946.1"/>
    <property type="molecule type" value="Genomic_DNA"/>
</dbReference>
<dbReference type="PROSITE" id="PS51257">
    <property type="entry name" value="PROKAR_LIPOPROTEIN"/>
    <property type="match status" value="1"/>
</dbReference>
<feature type="signal peptide" evidence="1">
    <location>
        <begin position="1"/>
        <end position="20"/>
    </location>
</feature>
<dbReference type="InterPro" id="IPR052913">
    <property type="entry name" value="Glycopeptide_resist_protein"/>
</dbReference>
<dbReference type="PANTHER" id="PTHR35788:SF1">
    <property type="entry name" value="EXPORTED PROTEIN"/>
    <property type="match status" value="1"/>
</dbReference>
<comment type="caution">
    <text evidence="2">The sequence shown here is derived from an EMBL/GenBank/DDBJ whole genome shotgun (WGS) entry which is preliminary data.</text>
</comment>
<dbReference type="Pfam" id="PF04294">
    <property type="entry name" value="VanW"/>
    <property type="match status" value="1"/>
</dbReference>
<dbReference type="Proteomes" id="UP001589838">
    <property type="component" value="Unassembled WGS sequence"/>
</dbReference>
<sequence length="305" mass="33874">MKKALLFCILFLLAACSLDASVEEKKPVAIHSSYFQSEMVEKTPVYWKVDLKDEYNGIVHDILLNDYGYLLDSSLDEEKLKQLAHDLASQIDTPMKNPRITSEGDVIPGRARVILSETELVEELLALEAGTKEFVLPVYVTKPSVAEEDLVGIEKKIIGEYKTYFNPAVMGRAENVKLSAQEISGIVLGPGDSFSFNQTVGERTVERGYQEAKEIINKEFVMGIGGGICQTSSTLFNAVDQAGLEMIERYTHSREIGYVPAGRDATVSWGGPDFRFSNPHPYPVLLQSQVDVQRGEIIVSVHTHQ</sequence>
<accession>A0ABV6KHZ6</accession>
<keyword evidence="1" id="KW-0732">Signal</keyword>
<evidence type="ECO:0000313" key="3">
    <source>
        <dbReference type="Proteomes" id="UP001589838"/>
    </source>
</evidence>
<dbReference type="RefSeq" id="WP_335961266.1">
    <property type="nucleotide sequence ID" value="NZ_JAXBLX010000015.1"/>
</dbReference>
<organism evidence="2 3">
    <name type="scientific">Halalkalibacter kiskunsagensis</name>
    <dbReference type="NCBI Taxonomy" id="1548599"/>
    <lineage>
        <taxon>Bacteria</taxon>
        <taxon>Bacillati</taxon>
        <taxon>Bacillota</taxon>
        <taxon>Bacilli</taxon>
        <taxon>Bacillales</taxon>
        <taxon>Bacillaceae</taxon>
        <taxon>Halalkalibacter</taxon>
    </lineage>
</organism>
<feature type="chain" id="PRO_5045965855" evidence="1">
    <location>
        <begin position="21"/>
        <end position="305"/>
    </location>
</feature>
<dbReference type="PANTHER" id="PTHR35788">
    <property type="entry name" value="EXPORTED PROTEIN-RELATED"/>
    <property type="match status" value="1"/>
</dbReference>
<reference evidence="2 3" key="1">
    <citation type="submission" date="2024-09" db="EMBL/GenBank/DDBJ databases">
        <authorList>
            <person name="Sun Q."/>
            <person name="Mori K."/>
        </authorList>
    </citation>
    <scope>NUCLEOTIDE SEQUENCE [LARGE SCALE GENOMIC DNA]</scope>
    <source>
        <strain evidence="2 3">NCAIM B.02610</strain>
    </source>
</reference>
<keyword evidence="3" id="KW-1185">Reference proteome</keyword>
<evidence type="ECO:0000256" key="1">
    <source>
        <dbReference type="SAM" id="SignalP"/>
    </source>
</evidence>
<dbReference type="InterPro" id="IPR007391">
    <property type="entry name" value="Vancomycin_resist_VanW"/>
</dbReference>